<dbReference type="EMBL" id="BQXS01006236">
    <property type="protein sequence ID" value="GKT18571.1"/>
    <property type="molecule type" value="Genomic_DNA"/>
</dbReference>
<protein>
    <submittedName>
        <fullName evidence="1">Uncharacterized protein</fullName>
    </submittedName>
</protein>
<gene>
    <name evidence="1" type="ORF">ADUPG1_004263</name>
</gene>
<organism evidence="1 2">
    <name type="scientific">Aduncisulcus paluster</name>
    <dbReference type="NCBI Taxonomy" id="2918883"/>
    <lineage>
        <taxon>Eukaryota</taxon>
        <taxon>Metamonada</taxon>
        <taxon>Carpediemonas-like organisms</taxon>
        <taxon>Aduncisulcus</taxon>
    </lineage>
</organism>
<evidence type="ECO:0000313" key="2">
    <source>
        <dbReference type="Proteomes" id="UP001057375"/>
    </source>
</evidence>
<reference evidence="1" key="1">
    <citation type="submission" date="2022-03" db="EMBL/GenBank/DDBJ databases">
        <title>Draft genome sequence of Aduncisulcus paluster, a free-living microaerophilic Fornicata.</title>
        <authorList>
            <person name="Yuyama I."/>
            <person name="Kume K."/>
            <person name="Tamura T."/>
            <person name="Inagaki Y."/>
            <person name="Hashimoto T."/>
        </authorList>
    </citation>
    <scope>NUCLEOTIDE SEQUENCE</scope>
    <source>
        <strain evidence="1">NY0171</strain>
    </source>
</reference>
<evidence type="ECO:0000313" key="1">
    <source>
        <dbReference type="EMBL" id="GKT18571.1"/>
    </source>
</evidence>
<dbReference type="Proteomes" id="UP001057375">
    <property type="component" value="Unassembled WGS sequence"/>
</dbReference>
<name>A0ABQ5JVK4_9EUKA</name>
<comment type="caution">
    <text evidence="1">The sequence shown here is derived from an EMBL/GenBank/DDBJ whole genome shotgun (WGS) entry which is preliminary data.</text>
</comment>
<keyword evidence="2" id="KW-1185">Reference proteome</keyword>
<accession>A0ABQ5JVK4</accession>
<sequence>MSQITIPKDFVEKSEEGFDLKSNNFSGKINLEDKIAKRMASKAATINYKTNRKLVEKVVRDFKKLVEASPNCTPEILEDLAGVPHITYEKTPFEGIRLYSRINGGPYDFQCVVAHPYFDDTRGRRDATQAELREYYAYFMKNG</sequence>
<proteinExistence type="predicted"/>
<feature type="non-terminal residue" evidence="1">
    <location>
        <position position="143"/>
    </location>
</feature>